<keyword evidence="2 4" id="KW-0689">Ribosomal protein</keyword>
<dbReference type="HAMAP" id="MF_01368">
    <property type="entry name" value="Ribosomal_bL17"/>
    <property type="match status" value="1"/>
</dbReference>
<dbReference type="InterPro" id="IPR000456">
    <property type="entry name" value="Ribosomal_bL17"/>
</dbReference>
<evidence type="ECO:0000256" key="5">
    <source>
        <dbReference type="RuleBase" id="RU000660"/>
    </source>
</evidence>
<name>A0A1F7SLP0_9BACT</name>
<dbReference type="Gene3D" id="3.90.1030.10">
    <property type="entry name" value="Ribosomal protein L17"/>
    <property type="match status" value="1"/>
</dbReference>
<evidence type="ECO:0000256" key="2">
    <source>
        <dbReference type="ARBA" id="ARBA00022980"/>
    </source>
</evidence>
<comment type="similarity">
    <text evidence="1 4 5">Belongs to the bacterial ribosomal protein bL17 family.</text>
</comment>
<evidence type="ECO:0000256" key="1">
    <source>
        <dbReference type="ARBA" id="ARBA00008777"/>
    </source>
</evidence>
<dbReference type="InterPro" id="IPR036373">
    <property type="entry name" value="Ribosomal_bL17_sf"/>
</dbReference>
<dbReference type="GO" id="GO:0006412">
    <property type="term" value="P:translation"/>
    <property type="evidence" value="ECO:0007669"/>
    <property type="project" value="UniProtKB-UniRule"/>
</dbReference>
<evidence type="ECO:0000256" key="3">
    <source>
        <dbReference type="ARBA" id="ARBA00023274"/>
    </source>
</evidence>
<proteinExistence type="inferred from homology"/>
<gene>
    <name evidence="4" type="primary">rplQ</name>
    <name evidence="6" type="ORF">A3G31_03905</name>
</gene>
<evidence type="ECO:0000313" key="6">
    <source>
        <dbReference type="EMBL" id="OGL54686.1"/>
    </source>
</evidence>
<dbReference type="PANTHER" id="PTHR14413">
    <property type="entry name" value="RIBOSOMAL PROTEIN L17"/>
    <property type="match status" value="1"/>
</dbReference>
<evidence type="ECO:0000313" key="7">
    <source>
        <dbReference type="Proteomes" id="UP000178082"/>
    </source>
</evidence>
<keyword evidence="3 4" id="KW-0687">Ribonucleoprotein</keyword>
<dbReference type="EMBL" id="MGDI01000009">
    <property type="protein sequence ID" value="OGL54686.1"/>
    <property type="molecule type" value="Genomic_DNA"/>
</dbReference>
<dbReference type="Pfam" id="PF01196">
    <property type="entry name" value="Ribosomal_L17"/>
    <property type="match status" value="1"/>
</dbReference>
<dbReference type="FunFam" id="3.90.1030.10:FF:000001">
    <property type="entry name" value="50S ribosomal protein L17"/>
    <property type="match status" value="1"/>
</dbReference>
<dbReference type="GO" id="GO:0022625">
    <property type="term" value="C:cytosolic large ribosomal subunit"/>
    <property type="evidence" value="ECO:0007669"/>
    <property type="project" value="TreeGrafter"/>
</dbReference>
<sequence length="117" mass="13595">MRHNMKGRKLGKTTSHRLAMFRNMVTSLFEHERIETTVEKAKEIRSIAEKMVTLAKKETLHSRRQAACWIKNKVVLKKLFNEVAGKYSERKGGYTRIIKTRIRHGDGAKMAIIELVE</sequence>
<protein>
    <recommendedName>
        <fullName evidence="4">Large ribosomal subunit protein bL17</fullName>
    </recommendedName>
</protein>
<dbReference type="InterPro" id="IPR047859">
    <property type="entry name" value="Ribosomal_bL17_CS"/>
</dbReference>
<dbReference type="STRING" id="1817883.A3G31_03905"/>
<accession>A0A1F7SLP0</accession>
<dbReference type="GO" id="GO:0003735">
    <property type="term" value="F:structural constituent of ribosome"/>
    <property type="evidence" value="ECO:0007669"/>
    <property type="project" value="InterPro"/>
</dbReference>
<comment type="subunit">
    <text evidence="4">Part of the 50S ribosomal subunit. Contacts protein L32.</text>
</comment>
<dbReference type="SUPFAM" id="SSF64263">
    <property type="entry name" value="Prokaryotic ribosomal protein L17"/>
    <property type="match status" value="1"/>
</dbReference>
<dbReference type="PANTHER" id="PTHR14413:SF16">
    <property type="entry name" value="LARGE RIBOSOMAL SUBUNIT PROTEIN BL17M"/>
    <property type="match status" value="1"/>
</dbReference>
<dbReference type="PROSITE" id="PS01167">
    <property type="entry name" value="RIBOSOMAL_L17"/>
    <property type="match status" value="1"/>
</dbReference>
<dbReference type="Proteomes" id="UP000178082">
    <property type="component" value="Unassembled WGS sequence"/>
</dbReference>
<comment type="caution">
    <text evidence="6">The sequence shown here is derived from an EMBL/GenBank/DDBJ whole genome shotgun (WGS) entry which is preliminary data.</text>
</comment>
<dbReference type="NCBIfam" id="TIGR00059">
    <property type="entry name" value="L17"/>
    <property type="match status" value="1"/>
</dbReference>
<organism evidence="6 7">
    <name type="scientific">Candidatus Schekmanbacteria bacterium RIFCSPLOWO2_12_FULL_38_15</name>
    <dbReference type="NCBI Taxonomy" id="1817883"/>
    <lineage>
        <taxon>Bacteria</taxon>
        <taxon>Candidatus Schekmaniibacteriota</taxon>
    </lineage>
</organism>
<reference evidence="6 7" key="1">
    <citation type="journal article" date="2016" name="Nat. Commun.">
        <title>Thousands of microbial genomes shed light on interconnected biogeochemical processes in an aquifer system.</title>
        <authorList>
            <person name="Anantharaman K."/>
            <person name="Brown C.T."/>
            <person name="Hug L.A."/>
            <person name="Sharon I."/>
            <person name="Castelle C.J."/>
            <person name="Probst A.J."/>
            <person name="Thomas B.C."/>
            <person name="Singh A."/>
            <person name="Wilkins M.J."/>
            <person name="Karaoz U."/>
            <person name="Brodie E.L."/>
            <person name="Williams K.H."/>
            <person name="Hubbard S.S."/>
            <person name="Banfield J.F."/>
        </authorList>
    </citation>
    <scope>NUCLEOTIDE SEQUENCE [LARGE SCALE GENOMIC DNA]</scope>
</reference>
<evidence type="ECO:0000256" key="4">
    <source>
        <dbReference type="HAMAP-Rule" id="MF_01368"/>
    </source>
</evidence>
<dbReference type="AlphaFoldDB" id="A0A1F7SLP0"/>